<comment type="caution">
    <text evidence="1">The sequence shown here is derived from an EMBL/GenBank/DDBJ whole genome shotgun (WGS) entry which is preliminary data.</text>
</comment>
<evidence type="ECO:0000313" key="2">
    <source>
        <dbReference type="Proteomes" id="UP001060085"/>
    </source>
</evidence>
<evidence type="ECO:0000313" key="1">
    <source>
        <dbReference type="EMBL" id="KAI5658193.1"/>
    </source>
</evidence>
<sequence>MPVAVQPLILSQIVVSYFHQYLSTLSYPVSITETHPLVAHEPNENSGGQNLRNRSSASSTLVAGTRLFLLVSIEVSNNSILYNK</sequence>
<organism evidence="1 2">
    <name type="scientific">Catharanthus roseus</name>
    <name type="common">Madagascar periwinkle</name>
    <name type="synonym">Vinca rosea</name>
    <dbReference type="NCBI Taxonomy" id="4058"/>
    <lineage>
        <taxon>Eukaryota</taxon>
        <taxon>Viridiplantae</taxon>
        <taxon>Streptophyta</taxon>
        <taxon>Embryophyta</taxon>
        <taxon>Tracheophyta</taxon>
        <taxon>Spermatophyta</taxon>
        <taxon>Magnoliopsida</taxon>
        <taxon>eudicotyledons</taxon>
        <taxon>Gunneridae</taxon>
        <taxon>Pentapetalae</taxon>
        <taxon>asterids</taxon>
        <taxon>lamiids</taxon>
        <taxon>Gentianales</taxon>
        <taxon>Apocynaceae</taxon>
        <taxon>Rauvolfioideae</taxon>
        <taxon>Vinceae</taxon>
        <taxon>Catharanthinae</taxon>
        <taxon>Catharanthus</taxon>
    </lineage>
</organism>
<dbReference type="Proteomes" id="UP001060085">
    <property type="component" value="Linkage Group LG06"/>
</dbReference>
<accession>A0ACC0AFG6</accession>
<dbReference type="EMBL" id="CM044706">
    <property type="protein sequence ID" value="KAI5658193.1"/>
    <property type="molecule type" value="Genomic_DNA"/>
</dbReference>
<protein>
    <submittedName>
        <fullName evidence="1">Uncharacterized protein</fullName>
    </submittedName>
</protein>
<keyword evidence="2" id="KW-1185">Reference proteome</keyword>
<gene>
    <name evidence="1" type="ORF">M9H77_26986</name>
</gene>
<reference evidence="2" key="1">
    <citation type="journal article" date="2023" name="Nat. Plants">
        <title>Single-cell RNA sequencing provides a high-resolution roadmap for understanding the multicellular compartmentation of specialized metabolism.</title>
        <authorList>
            <person name="Sun S."/>
            <person name="Shen X."/>
            <person name="Li Y."/>
            <person name="Li Y."/>
            <person name="Wang S."/>
            <person name="Li R."/>
            <person name="Zhang H."/>
            <person name="Shen G."/>
            <person name="Guo B."/>
            <person name="Wei J."/>
            <person name="Xu J."/>
            <person name="St-Pierre B."/>
            <person name="Chen S."/>
            <person name="Sun C."/>
        </authorList>
    </citation>
    <scope>NUCLEOTIDE SEQUENCE [LARGE SCALE GENOMIC DNA]</scope>
</reference>
<proteinExistence type="predicted"/>
<name>A0ACC0AFG6_CATRO</name>